<dbReference type="AlphaFoldDB" id="A0A7S1CW59"/>
<dbReference type="EMBL" id="HBFV01001801">
    <property type="protein sequence ID" value="CAD8928867.1"/>
    <property type="molecule type" value="Transcribed_RNA"/>
</dbReference>
<sequence>MRTVPGLSKGIGPLNRPISSIEFRYRWNRCSMEGRARVSGTVYDRCSLAVGASRLPCHDAGMCMAASSGDVGEQRWWHVSRDVFVGLYHVVRKNLASLAFVFLATESINFVLNRVFHRLTNEAAMAVLGCSPDVIGNLWWLSQNPNLGNAYQLLTGLVFVLAFPCSVLVKTIQSVYFFFISSEIMGEASGEVGSGIMPGIKAGIERARSMWPRVKEMVPQVVAVEFLVSLVVVPLQFVSLLVFTLPFTLPIIMSVHVALPVALAEHLRGWDAVKRSRELMKPIQWGASVPFVCIIICQRLIQVSKEKLVAMLPVRFYYELLEIPLAILALGFAASVMASLARQSLPVVCYTFVTKE</sequence>
<feature type="transmembrane region" description="Helical" evidence="1">
    <location>
        <begin position="243"/>
        <end position="263"/>
    </location>
</feature>
<feature type="transmembrane region" description="Helical" evidence="1">
    <location>
        <begin position="321"/>
        <end position="341"/>
    </location>
</feature>
<feature type="transmembrane region" description="Helical" evidence="1">
    <location>
        <begin position="153"/>
        <end position="179"/>
    </location>
</feature>
<keyword evidence="1" id="KW-1133">Transmembrane helix</keyword>
<keyword evidence="1" id="KW-0812">Transmembrane</keyword>
<protein>
    <submittedName>
        <fullName evidence="2">Uncharacterized protein</fullName>
    </submittedName>
</protein>
<keyword evidence="1" id="KW-0472">Membrane</keyword>
<organism evidence="2">
    <name type="scientific">Picochlorum oklahomense</name>
    <dbReference type="NCBI Taxonomy" id="249345"/>
    <lineage>
        <taxon>Eukaryota</taxon>
        <taxon>Viridiplantae</taxon>
        <taxon>Chlorophyta</taxon>
        <taxon>core chlorophytes</taxon>
        <taxon>Trebouxiophyceae</taxon>
        <taxon>Trebouxiophyceae incertae sedis</taxon>
        <taxon>Picochlorum</taxon>
    </lineage>
</organism>
<evidence type="ECO:0000256" key="1">
    <source>
        <dbReference type="SAM" id="Phobius"/>
    </source>
</evidence>
<name>A0A7S1CW59_9CHLO</name>
<reference evidence="2" key="1">
    <citation type="submission" date="2021-01" db="EMBL/GenBank/DDBJ databases">
        <authorList>
            <person name="Corre E."/>
            <person name="Pelletier E."/>
            <person name="Niang G."/>
            <person name="Scheremetjew M."/>
            <person name="Finn R."/>
            <person name="Kale V."/>
            <person name="Holt S."/>
            <person name="Cochrane G."/>
            <person name="Meng A."/>
            <person name="Brown T."/>
            <person name="Cohen L."/>
        </authorList>
    </citation>
    <scope>NUCLEOTIDE SEQUENCE</scope>
    <source>
        <strain evidence="2">CCMP2329</strain>
    </source>
</reference>
<accession>A0A7S1CW59</accession>
<feature type="transmembrane region" description="Helical" evidence="1">
    <location>
        <begin position="283"/>
        <end position="301"/>
    </location>
</feature>
<feature type="transmembrane region" description="Helical" evidence="1">
    <location>
        <begin position="95"/>
        <end position="112"/>
    </location>
</feature>
<proteinExistence type="predicted"/>
<feature type="transmembrane region" description="Helical" evidence="1">
    <location>
        <begin position="217"/>
        <end position="237"/>
    </location>
</feature>
<evidence type="ECO:0000313" key="2">
    <source>
        <dbReference type="EMBL" id="CAD8928867.1"/>
    </source>
</evidence>
<gene>
    <name evidence="2" type="ORF">POKL1161_LOCUS1220</name>
</gene>